<dbReference type="InterPro" id="IPR040079">
    <property type="entry name" value="Glutathione_S-Trfase"/>
</dbReference>
<keyword evidence="6" id="KW-1185">Reference proteome</keyword>
<dbReference type="InterPro" id="IPR004046">
    <property type="entry name" value="GST_C"/>
</dbReference>
<dbReference type="KEGG" id="cmt:CCM_06450"/>
<dbReference type="OMA" id="CCQRIII"/>
<evidence type="ECO:0000256" key="2">
    <source>
        <dbReference type="SAM" id="MobiDB-lite"/>
    </source>
</evidence>
<dbReference type="GeneID" id="18168464"/>
<dbReference type="AlphaFoldDB" id="G3JME2"/>
<dbReference type="HOGENOM" id="CLU_011226_20_0_1"/>
<dbReference type="GO" id="GO:0006559">
    <property type="term" value="P:L-phenylalanine catabolic process"/>
    <property type="evidence" value="ECO:0007669"/>
    <property type="project" value="TreeGrafter"/>
</dbReference>
<feature type="domain" description="GST C-terminal" evidence="4">
    <location>
        <begin position="124"/>
        <end position="254"/>
    </location>
</feature>
<dbReference type="InterPro" id="IPR010987">
    <property type="entry name" value="Glutathione-S-Trfase_C-like"/>
</dbReference>
<dbReference type="VEuPathDB" id="FungiDB:CCM_06450"/>
<dbReference type="SUPFAM" id="SSF47616">
    <property type="entry name" value="GST C-terminal domain-like"/>
    <property type="match status" value="1"/>
</dbReference>
<dbReference type="Gene3D" id="1.20.1050.10">
    <property type="match status" value="1"/>
</dbReference>
<dbReference type="STRING" id="983644.G3JME2"/>
<dbReference type="InterPro" id="IPR036249">
    <property type="entry name" value="Thioredoxin-like_sf"/>
</dbReference>
<dbReference type="GO" id="GO:0006749">
    <property type="term" value="P:glutathione metabolic process"/>
    <property type="evidence" value="ECO:0007669"/>
    <property type="project" value="TreeGrafter"/>
</dbReference>
<dbReference type="OrthoDB" id="202840at2759"/>
<dbReference type="PROSITE" id="PS50405">
    <property type="entry name" value="GST_CTER"/>
    <property type="match status" value="1"/>
</dbReference>
<keyword evidence="5" id="KW-0413">Isomerase</keyword>
<dbReference type="Pfam" id="PF14497">
    <property type="entry name" value="GST_C_3"/>
    <property type="match status" value="1"/>
</dbReference>
<dbReference type="GO" id="GO:0005739">
    <property type="term" value="C:mitochondrion"/>
    <property type="evidence" value="ECO:0007669"/>
    <property type="project" value="TreeGrafter"/>
</dbReference>
<accession>G3JME2</accession>
<evidence type="ECO:0000313" key="6">
    <source>
        <dbReference type="Proteomes" id="UP000001610"/>
    </source>
</evidence>
<feature type="region of interest" description="Disordered" evidence="2">
    <location>
        <begin position="1"/>
        <end position="29"/>
    </location>
</feature>
<dbReference type="Gene3D" id="3.40.30.10">
    <property type="entry name" value="Glutaredoxin"/>
    <property type="match status" value="1"/>
</dbReference>
<sequence>MTTLPEWPRSSFFLRPKRPPVDRTRNGRRNGGCRFISPSSCCQRIIIAAHLKSIALTFSFIDLAADQHLDHAYQQTLNPSRSVPTLVVTRQDGTKTIIRQSVSILEYLEERFPAPTPLLPPRDMPEARALVRDFVNIITTDVAPPTNARITERVRAVRGERDDQHAFAEACFADGFRAYEALLTETWGEAASGAFTVGEAVTMADVCLVPTIDQAFMYKMDLSFVPQVQKLYETLKAMPAFQAADWRKQPDTPDKFRA</sequence>
<dbReference type="RefSeq" id="XP_006671654.1">
    <property type="nucleotide sequence ID" value="XM_006671591.1"/>
</dbReference>
<evidence type="ECO:0000313" key="5">
    <source>
        <dbReference type="EMBL" id="EGX90030.1"/>
    </source>
</evidence>
<dbReference type="PROSITE" id="PS50404">
    <property type="entry name" value="GST_NTER"/>
    <property type="match status" value="1"/>
</dbReference>
<dbReference type="GO" id="GO:0016034">
    <property type="term" value="F:maleylacetoacetate isomerase activity"/>
    <property type="evidence" value="ECO:0007669"/>
    <property type="project" value="TreeGrafter"/>
</dbReference>
<feature type="domain" description="GST N-terminal" evidence="3">
    <location>
        <begin position="29"/>
        <end position="116"/>
    </location>
</feature>
<dbReference type="SFLD" id="SFLDS00019">
    <property type="entry name" value="Glutathione_Transferase_(cytos"/>
    <property type="match status" value="1"/>
</dbReference>
<evidence type="ECO:0000256" key="1">
    <source>
        <dbReference type="ARBA" id="ARBA00007409"/>
    </source>
</evidence>
<organism evidence="5 6">
    <name type="scientific">Cordyceps militaris (strain CM01)</name>
    <name type="common">Caterpillar fungus</name>
    <dbReference type="NCBI Taxonomy" id="983644"/>
    <lineage>
        <taxon>Eukaryota</taxon>
        <taxon>Fungi</taxon>
        <taxon>Dikarya</taxon>
        <taxon>Ascomycota</taxon>
        <taxon>Pezizomycotina</taxon>
        <taxon>Sordariomycetes</taxon>
        <taxon>Hypocreomycetidae</taxon>
        <taxon>Hypocreales</taxon>
        <taxon>Cordycipitaceae</taxon>
        <taxon>Cordyceps</taxon>
    </lineage>
</organism>
<reference evidence="5 6" key="1">
    <citation type="journal article" date="2011" name="Genome Biol.">
        <title>Genome sequence of the insect pathogenic fungus Cordyceps militaris, a valued traditional Chinese medicine.</title>
        <authorList>
            <person name="Zheng P."/>
            <person name="Xia Y."/>
            <person name="Xiao G."/>
            <person name="Xiong C."/>
            <person name="Hu X."/>
            <person name="Zhang S."/>
            <person name="Zheng H."/>
            <person name="Huang Y."/>
            <person name="Zhou Y."/>
            <person name="Wang S."/>
            <person name="Zhao G.P."/>
            <person name="Liu X."/>
            <person name="St Leger R.J."/>
            <person name="Wang C."/>
        </authorList>
    </citation>
    <scope>NUCLEOTIDE SEQUENCE [LARGE SCALE GENOMIC DNA]</scope>
    <source>
        <strain evidence="5 6">CM01</strain>
    </source>
</reference>
<dbReference type="InterPro" id="IPR004045">
    <property type="entry name" value="Glutathione_S-Trfase_N"/>
</dbReference>
<evidence type="ECO:0000259" key="4">
    <source>
        <dbReference type="PROSITE" id="PS50405"/>
    </source>
</evidence>
<dbReference type="PANTHER" id="PTHR42673">
    <property type="entry name" value="MALEYLACETOACETATE ISOMERASE"/>
    <property type="match status" value="1"/>
</dbReference>
<dbReference type="Pfam" id="PF13409">
    <property type="entry name" value="GST_N_2"/>
    <property type="match status" value="1"/>
</dbReference>
<dbReference type="GO" id="GO:0004364">
    <property type="term" value="F:glutathione transferase activity"/>
    <property type="evidence" value="ECO:0007669"/>
    <property type="project" value="TreeGrafter"/>
</dbReference>
<dbReference type="EMBL" id="JH126403">
    <property type="protein sequence ID" value="EGX90030.1"/>
    <property type="molecule type" value="Genomic_DNA"/>
</dbReference>
<proteinExistence type="inferred from homology"/>
<dbReference type="Proteomes" id="UP000001610">
    <property type="component" value="Unassembled WGS sequence"/>
</dbReference>
<dbReference type="InParanoid" id="G3JME2"/>
<name>G3JME2_CORMM</name>
<evidence type="ECO:0000259" key="3">
    <source>
        <dbReference type="PROSITE" id="PS50404"/>
    </source>
</evidence>
<protein>
    <submittedName>
        <fullName evidence="5">Maleylacetoacetate isomerase, putative</fullName>
    </submittedName>
</protein>
<dbReference type="InterPro" id="IPR036282">
    <property type="entry name" value="Glutathione-S-Trfase_C_sf"/>
</dbReference>
<gene>
    <name evidence="5" type="ORF">CCM_06450</name>
</gene>
<dbReference type="SFLD" id="SFLDG00358">
    <property type="entry name" value="Main_(cytGST)"/>
    <property type="match status" value="1"/>
</dbReference>
<comment type="similarity">
    <text evidence="1">Belongs to the GST superfamily.</text>
</comment>
<dbReference type="eggNOG" id="KOG0868">
    <property type="taxonomic scope" value="Eukaryota"/>
</dbReference>
<dbReference type="PANTHER" id="PTHR42673:SF4">
    <property type="entry name" value="MALEYLACETOACETATE ISOMERASE"/>
    <property type="match status" value="1"/>
</dbReference>
<dbReference type="SUPFAM" id="SSF52833">
    <property type="entry name" value="Thioredoxin-like"/>
    <property type="match status" value="1"/>
</dbReference>